<keyword evidence="5 6" id="KW-0472">Membrane</keyword>
<evidence type="ECO:0000313" key="8">
    <source>
        <dbReference type="EMBL" id="UOF92904.1"/>
    </source>
</evidence>
<proteinExistence type="predicted"/>
<protein>
    <submittedName>
        <fullName evidence="8">Aromatic acid exporter family protein</fullName>
    </submittedName>
</protein>
<comment type="subcellular location">
    <subcellularLocation>
        <location evidence="1">Cell membrane</location>
        <topology evidence="1">Multi-pass membrane protein</topology>
    </subcellularLocation>
</comment>
<sequence>MVKIGYRTVKTAIGVFVSIFLAQWLGLTFPTAAGILTILSIQITRKRSLKNAYARFLACLLGLVFGFLFFKLFGYHPWSLLLLTLCFVPFLVKCRVQEGFVSAFVIVLHLYTVKTFTLAFLVNEVSIMGIGIGTGLLMNLYMPNIERDLQTYQQKIEENFRTIMKELAVYLKNHESMWDGKEMLETSDLINQAKSLAIRNVENHLLRNTDRYYHYFQMREEQFKLLERVVPLISTLSYSVPQGEKIADFLEHLSENIHPGNTAHIFLDQLRKITEEIKKTELPKTREEFEIRATLFDFLREMERYLLIKHKFRP</sequence>
<dbReference type="InterPro" id="IPR052984">
    <property type="entry name" value="UPF0421"/>
</dbReference>
<keyword evidence="2" id="KW-1003">Cell membrane</keyword>
<dbReference type="Gene3D" id="1.20.120.940">
    <property type="entry name" value="Putative aromatic acid exporter, C-terminal domain"/>
    <property type="match status" value="1"/>
</dbReference>
<feature type="transmembrane region" description="Helical" evidence="6">
    <location>
        <begin position="52"/>
        <end position="69"/>
    </location>
</feature>
<evidence type="ECO:0000256" key="1">
    <source>
        <dbReference type="ARBA" id="ARBA00004651"/>
    </source>
</evidence>
<evidence type="ECO:0000259" key="7">
    <source>
        <dbReference type="Pfam" id="PF11728"/>
    </source>
</evidence>
<dbReference type="InterPro" id="IPR038323">
    <property type="entry name" value="ArAE_1_C_sf"/>
</dbReference>
<evidence type="ECO:0000256" key="4">
    <source>
        <dbReference type="ARBA" id="ARBA00022989"/>
    </source>
</evidence>
<accession>A0ABY4CRF8</accession>
<keyword evidence="9" id="KW-1185">Reference proteome</keyword>
<dbReference type="Pfam" id="PF11728">
    <property type="entry name" value="ArAE_1_C"/>
    <property type="match status" value="1"/>
</dbReference>
<feature type="transmembrane region" description="Helical" evidence="6">
    <location>
        <begin position="99"/>
        <end position="119"/>
    </location>
</feature>
<dbReference type="Pfam" id="PF06081">
    <property type="entry name" value="ArAE_1"/>
    <property type="match status" value="1"/>
</dbReference>
<evidence type="ECO:0000256" key="6">
    <source>
        <dbReference type="SAM" id="Phobius"/>
    </source>
</evidence>
<dbReference type="Proteomes" id="UP000830167">
    <property type="component" value="Chromosome"/>
</dbReference>
<feature type="domain" description="Putative aromatic acid exporter C-terminal" evidence="7">
    <location>
        <begin position="146"/>
        <end position="310"/>
    </location>
</feature>
<dbReference type="RefSeq" id="WP_347439546.1">
    <property type="nucleotide sequence ID" value="NZ_CP089291.1"/>
</dbReference>
<feature type="transmembrane region" description="Helical" evidence="6">
    <location>
        <begin position="75"/>
        <end position="92"/>
    </location>
</feature>
<dbReference type="InterPro" id="IPR021062">
    <property type="entry name" value="ArAE_1_C"/>
</dbReference>
<dbReference type="PANTHER" id="PTHR40064">
    <property type="entry name" value="MEMBRANE PROTEIN-RELATED"/>
    <property type="match status" value="1"/>
</dbReference>
<dbReference type="EMBL" id="CP089291">
    <property type="protein sequence ID" value="UOF92904.1"/>
    <property type="molecule type" value="Genomic_DNA"/>
</dbReference>
<evidence type="ECO:0000256" key="3">
    <source>
        <dbReference type="ARBA" id="ARBA00022692"/>
    </source>
</evidence>
<keyword evidence="3 6" id="KW-0812">Transmembrane</keyword>
<evidence type="ECO:0000313" key="9">
    <source>
        <dbReference type="Proteomes" id="UP000830167"/>
    </source>
</evidence>
<gene>
    <name evidence="8" type="ORF">LSG31_16890</name>
</gene>
<evidence type="ECO:0000256" key="5">
    <source>
        <dbReference type="ARBA" id="ARBA00023136"/>
    </source>
</evidence>
<evidence type="ECO:0000256" key="2">
    <source>
        <dbReference type="ARBA" id="ARBA00022475"/>
    </source>
</evidence>
<feature type="transmembrane region" description="Helical" evidence="6">
    <location>
        <begin position="12"/>
        <end position="40"/>
    </location>
</feature>
<dbReference type="InterPro" id="IPR010343">
    <property type="entry name" value="ArAE_1"/>
</dbReference>
<dbReference type="PANTHER" id="PTHR40064:SF1">
    <property type="entry name" value="MEMBRANE PROTEIN"/>
    <property type="match status" value="1"/>
</dbReference>
<name>A0ABY4CRF8_9BACL</name>
<reference evidence="8" key="1">
    <citation type="submission" date="2021-12" db="EMBL/GenBank/DDBJ databases">
        <title>Alicyclobacillaceae gen. nov., sp. nov., isolated from chalcocite enrichment system.</title>
        <authorList>
            <person name="Jiang Z."/>
        </authorList>
    </citation>
    <scope>NUCLEOTIDE SEQUENCE</scope>
    <source>
        <strain evidence="8">MYW30-H2</strain>
    </source>
</reference>
<feature type="transmembrane region" description="Helical" evidence="6">
    <location>
        <begin position="125"/>
        <end position="142"/>
    </location>
</feature>
<keyword evidence="4 6" id="KW-1133">Transmembrane helix</keyword>
<organism evidence="8 9">
    <name type="scientific">Fodinisporobacter ferrooxydans</name>
    <dbReference type="NCBI Taxonomy" id="2901836"/>
    <lineage>
        <taxon>Bacteria</taxon>
        <taxon>Bacillati</taxon>
        <taxon>Bacillota</taxon>
        <taxon>Bacilli</taxon>
        <taxon>Bacillales</taxon>
        <taxon>Alicyclobacillaceae</taxon>
        <taxon>Fodinisporobacter</taxon>
    </lineage>
</organism>